<dbReference type="EMBL" id="JAWWNJ010000046">
    <property type="protein sequence ID" value="KAK7018227.1"/>
    <property type="molecule type" value="Genomic_DNA"/>
</dbReference>
<reference evidence="1 2" key="1">
    <citation type="journal article" date="2024" name="J Genomics">
        <title>Draft genome sequencing and assembly of Favolaschia claudopus CIRM-BRFM 2984 isolated from oak limbs.</title>
        <authorList>
            <person name="Navarro D."/>
            <person name="Drula E."/>
            <person name="Chaduli D."/>
            <person name="Cazenave R."/>
            <person name="Ahrendt S."/>
            <person name="Wang J."/>
            <person name="Lipzen A."/>
            <person name="Daum C."/>
            <person name="Barry K."/>
            <person name="Grigoriev I.V."/>
            <person name="Favel A."/>
            <person name="Rosso M.N."/>
            <person name="Martin F."/>
        </authorList>
    </citation>
    <scope>NUCLEOTIDE SEQUENCE [LARGE SCALE GENOMIC DNA]</scope>
    <source>
        <strain evidence="1 2">CIRM-BRFM 2984</strain>
    </source>
</reference>
<dbReference type="Proteomes" id="UP001362999">
    <property type="component" value="Unassembled WGS sequence"/>
</dbReference>
<accession>A0AAW0AXC1</accession>
<name>A0AAW0AXC1_9AGAR</name>
<evidence type="ECO:0000313" key="2">
    <source>
        <dbReference type="Proteomes" id="UP001362999"/>
    </source>
</evidence>
<proteinExistence type="predicted"/>
<comment type="caution">
    <text evidence="1">The sequence shown here is derived from an EMBL/GenBank/DDBJ whole genome shotgun (WGS) entry which is preliminary data.</text>
</comment>
<protein>
    <submittedName>
        <fullName evidence="1">Uncharacterized protein</fullName>
    </submittedName>
</protein>
<organism evidence="1 2">
    <name type="scientific">Favolaschia claudopus</name>
    <dbReference type="NCBI Taxonomy" id="2862362"/>
    <lineage>
        <taxon>Eukaryota</taxon>
        <taxon>Fungi</taxon>
        <taxon>Dikarya</taxon>
        <taxon>Basidiomycota</taxon>
        <taxon>Agaricomycotina</taxon>
        <taxon>Agaricomycetes</taxon>
        <taxon>Agaricomycetidae</taxon>
        <taxon>Agaricales</taxon>
        <taxon>Marasmiineae</taxon>
        <taxon>Mycenaceae</taxon>
        <taxon>Favolaschia</taxon>
    </lineage>
</organism>
<evidence type="ECO:0000313" key="1">
    <source>
        <dbReference type="EMBL" id="KAK7018227.1"/>
    </source>
</evidence>
<gene>
    <name evidence="1" type="ORF">R3P38DRAFT_3200586</name>
</gene>
<sequence length="230" mass="25302">MHTFQVPAAGNSGHCLRTICHTGNNLTRVYSAQNIARPIICTSCSSLRRQYTRWGLLLVLTAGNGREREVTFIDSFMSLIFSSDTGQRLYSTQLLSNNEAARGTAPRRVGFLRSPVLAARTVNPGIRSRPHREHWHPSTLAHHLENYDADGKLTTLQIATSRVSGLHFQFVPFDAEKVVIPELFGTVHSHPGSSLRLDSLAVGSRELIGFIDLKECCNLIFNPGAAAPLA</sequence>
<keyword evidence="2" id="KW-1185">Reference proteome</keyword>
<dbReference type="AlphaFoldDB" id="A0AAW0AXC1"/>